<dbReference type="PANTHER" id="PTHR43575">
    <property type="entry name" value="PROTEIN ABCI7, CHLOROPLASTIC"/>
    <property type="match status" value="1"/>
</dbReference>
<comment type="similarity">
    <text evidence="1">Belongs to the iron-sulfur cluster assembly SufBD family.</text>
</comment>
<dbReference type="NCBIfam" id="TIGR01981">
    <property type="entry name" value="sufD"/>
    <property type="match status" value="1"/>
</dbReference>
<feature type="domain" description="FHA" evidence="2">
    <location>
        <begin position="104"/>
        <end position="161"/>
    </location>
</feature>
<proteinExistence type="inferred from homology"/>
<evidence type="ECO:0000313" key="6">
    <source>
        <dbReference type="Proteomes" id="UP001139505"/>
    </source>
</evidence>
<gene>
    <name evidence="3" type="ORF">MmonteBS_28080</name>
    <name evidence="4" type="ORF">NJB18185_04620</name>
</gene>
<dbReference type="Proteomes" id="UP001139505">
    <property type="component" value="Unassembled WGS sequence"/>
</dbReference>
<reference evidence="5" key="2">
    <citation type="submission" date="2018-04" db="EMBL/GenBank/DDBJ databases">
        <title>Draft genome sequence of Mycobacterium montefiorense isolated from Japanese black salamander.</title>
        <authorList>
            <person name="Fukano H."/>
            <person name="Yoshida M."/>
            <person name="Shimizu A."/>
            <person name="Iwao H."/>
            <person name="Kurata O."/>
            <person name="Katayama Y."/>
            <person name="Omatsu T."/>
            <person name="Mizutani T."/>
            <person name="Wada S."/>
            <person name="Hoshino Y."/>
        </authorList>
    </citation>
    <scope>NUCLEOTIDE SEQUENCE [LARGE SCALE GENOMIC DNA]</scope>
    <source>
        <strain evidence="5">BS</strain>
    </source>
</reference>
<dbReference type="InterPro" id="IPR000253">
    <property type="entry name" value="FHA_dom"/>
</dbReference>
<keyword evidence="5" id="KW-1185">Reference proteome</keyword>
<dbReference type="GO" id="GO:0016226">
    <property type="term" value="P:iron-sulfur cluster assembly"/>
    <property type="evidence" value="ECO:0007669"/>
    <property type="project" value="InterPro"/>
</dbReference>
<dbReference type="EMBL" id="BFCH01000018">
    <property type="protein sequence ID" value="GBG38436.1"/>
    <property type="molecule type" value="Genomic_DNA"/>
</dbReference>
<accession>A0AA37PIR0</accession>
<sequence length="390" mass="41726">MTAVEGSSLTALNKGELFASFDVDAFEVPGGRDEIWRFTPLRRLRGLHDGSAVANGKAAISVGEQPGVRTETVHRGDERLGQGGVPADRVAAQAFSSFNSATVVTVARDTEVAKPIEIAITGPGEGAVAYGHLQIRVEELARAIVVIDLRGSGTYADNVEIIVGDSAALGVIWIADWADDMVHVSAHHARLGKDSVLGHVNVTLGGDLVRTSTTVRFTAAGGDAQLLGTYFADDGQHFESRLLVDHAYPNCRSDVLYKGALQADPESSRPDAHTVWVGDVLIRAEATGTDTFETNRNLLLTDGARADSVPNLEIETGEIVGAGHASATGRFDDEQVFYLQARGIPEDQARRLIVRGFFGEIIQKIAVAAVRDRLTEAIEHELELTEGIKN</sequence>
<dbReference type="AlphaFoldDB" id="A0AA37PIR0"/>
<dbReference type="EMBL" id="BQYH01000005">
    <property type="protein sequence ID" value="GKU70685.1"/>
    <property type="molecule type" value="Genomic_DNA"/>
</dbReference>
<evidence type="ECO:0000259" key="2">
    <source>
        <dbReference type="PROSITE" id="PS50006"/>
    </source>
</evidence>
<comment type="caution">
    <text evidence="4">The sequence shown here is derived from an EMBL/GenBank/DDBJ whole genome shotgun (WGS) entry which is preliminary data.</text>
</comment>
<dbReference type="InterPro" id="IPR000825">
    <property type="entry name" value="SUF_FeS_clus_asmbl_SufBD_core"/>
</dbReference>
<dbReference type="PROSITE" id="PS50006">
    <property type="entry name" value="FHA_DOMAIN"/>
    <property type="match status" value="1"/>
</dbReference>
<evidence type="ECO:0000313" key="5">
    <source>
        <dbReference type="Proteomes" id="UP000245060"/>
    </source>
</evidence>
<dbReference type="InterPro" id="IPR037284">
    <property type="entry name" value="SUF_FeS_clus_asmbl_SufBD_sf"/>
</dbReference>
<reference evidence="3" key="1">
    <citation type="journal article" date="2018" name="Genome Announc.">
        <title>Draft Genome Sequence of Mycobacterium montefiorense Isolated from Japanese Black Salamander (Hynobius nigrescens).</title>
        <authorList>
            <person name="Fukano H."/>
            <person name="Yoshida M."/>
            <person name="Shimizu A."/>
            <person name="Iwao H."/>
            <person name="Katayama Y."/>
            <person name="Omatsu T."/>
            <person name="Mizutani T."/>
            <person name="Kurata O."/>
            <person name="Wada S."/>
            <person name="Hoshino Y."/>
        </authorList>
    </citation>
    <scope>NUCLEOTIDE SEQUENCE</scope>
    <source>
        <strain evidence="3">BS</strain>
    </source>
</reference>
<dbReference type="Pfam" id="PF01458">
    <property type="entry name" value="SUFBD_core"/>
    <property type="match status" value="1"/>
</dbReference>
<dbReference type="PANTHER" id="PTHR43575:SF1">
    <property type="entry name" value="PROTEIN ABCI7, CHLOROPLASTIC"/>
    <property type="match status" value="1"/>
</dbReference>
<dbReference type="InterPro" id="IPR011542">
    <property type="entry name" value="SUF_FeS_clus_asmbl_SufD"/>
</dbReference>
<name>A0AA37PIR0_9MYCO</name>
<reference evidence="4" key="4">
    <citation type="submission" date="2022-04" db="EMBL/GenBank/DDBJ databases">
        <authorList>
            <person name="Komine T."/>
            <person name="Fukano H."/>
            <person name="Wada S."/>
        </authorList>
    </citation>
    <scope>NUCLEOTIDE SEQUENCE</scope>
    <source>
        <strain evidence="4">NJB18185</strain>
    </source>
</reference>
<dbReference type="InterPro" id="IPR055346">
    <property type="entry name" value="Fe-S_cluster_assembly_SufBD"/>
</dbReference>
<dbReference type="Proteomes" id="UP000245060">
    <property type="component" value="Unassembled WGS sequence"/>
</dbReference>
<evidence type="ECO:0000313" key="3">
    <source>
        <dbReference type="EMBL" id="GBG38436.1"/>
    </source>
</evidence>
<evidence type="ECO:0000313" key="4">
    <source>
        <dbReference type="EMBL" id="GKU70685.1"/>
    </source>
</evidence>
<evidence type="ECO:0000256" key="1">
    <source>
        <dbReference type="ARBA" id="ARBA00043967"/>
    </source>
</evidence>
<organism evidence="4 6">
    <name type="scientific">Mycobacterium montefiorense</name>
    <dbReference type="NCBI Taxonomy" id="154654"/>
    <lineage>
        <taxon>Bacteria</taxon>
        <taxon>Bacillati</taxon>
        <taxon>Actinomycetota</taxon>
        <taxon>Actinomycetes</taxon>
        <taxon>Mycobacteriales</taxon>
        <taxon>Mycobacteriaceae</taxon>
        <taxon>Mycobacterium</taxon>
        <taxon>Mycobacterium simiae complex</taxon>
    </lineage>
</organism>
<dbReference type="SUPFAM" id="SSF101960">
    <property type="entry name" value="Stabilizer of iron transporter SufD"/>
    <property type="match status" value="1"/>
</dbReference>
<reference evidence="4" key="3">
    <citation type="journal article" date="2022" name="Microbiol. Resour. Announc.">
        <title>Draft Genome Sequences of Eight Mycobacterium montefiorense Strains Isolated from Salamanders in Captivity.</title>
        <authorList>
            <person name="Komine T."/>
            <person name="Ihara H."/>
            <person name="Fukano H."/>
            <person name="Hoshino Y."/>
            <person name="Kurata O."/>
            <person name="Wada S."/>
        </authorList>
    </citation>
    <scope>NUCLEOTIDE SEQUENCE</scope>
    <source>
        <strain evidence="4">NJB18185</strain>
    </source>
</reference>
<protein>
    <submittedName>
        <fullName evidence="4">UPF0051 protein</fullName>
    </submittedName>
</protein>
<dbReference type="RefSeq" id="WP_108922707.1">
    <property type="nucleotide sequence ID" value="NZ_BFCH01000018.1"/>
</dbReference>